<comment type="similarity">
    <text evidence="1">Belongs to the sigma-70 factor family. ECF subfamily.</text>
</comment>
<dbReference type="RefSeq" id="WP_130023501.1">
    <property type="nucleotide sequence ID" value="NZ_SEWF01000047.1"/>
</dbReference>
<keyword evidence="3" id="KW-0731">Sigma factor</keyword>
<dbReference type="Pfam" id="PF04542">
    <property type="entry name" value="Sigma70_r2"/>
    <property type="match status" value="1"/>
</dbReference>
<dbReference type="SUPFAM" id="SSF88946">
    <property type="entry name" value="Sigma2 domain of RNA polymerase sigma factors"/>
    <property type="match status" value="1"/>
</dbReference>
<dbReference type="GO" id="GO:0003677">
    <property type="term" value="F:DNA binding"/>
    <property type="evidence" value="ECO:0007669"/>
    <property type="project" value="UniProtKB-KW"/>
</dbReference>
<accession>A0A4Q5LUP9</accession>
<keyword evidence="5" id="KW-0804">Transcription</keyword>
<keyword evidence="9" id="KW-1185">Reference proteome</keyword>
<dbReference type="InterPro" id="IPR013325">
    <property type="entry name" value="RNA_pol_sigma_r2"/>
</dbReference>
<dbReference type="PANTHER" id="PTHR43133">
    <property type="entry name" value="RNA POLYMERASE ECF-TYPE SIGMA FACTO"/>
    <property type="match status" value="1"/>
</dbReference>
<dbReference type="Gene3D" id="1.10.10.10">
    <property type="entry name" value="Winged helix-like DNA-binding domain superfamily/Winged helix DNA-binding domain"/>
    <property type="match status" value="1"/>
</dbReference>
<keyword evidence="4" id="KW-0238">DNA-binding</keyword>
<gene>
    <name evidence="8" type="ORF">EWM59_22465</name>
</gene>
<comment type="caution">
    <text evidence="8">The sequence shown here is derived from an EMBL/GenBank/DDBJ whole genome shotgun (WGS) entry which is preliminary data.</text>
</comment>
<sequence>MDLKVFTQSVLQHQSRLFRVAKLFLKNTEEAEDTVQEIFLKLWDKRQQLGAYNSVEALAVQMTKNLCLDKLKSHDYNYTSTGLETIEVNANTYTPHEQTELADSNDLLKKIIDDLPELQKTILHLRDVEEYSFEEIEQITGQTINNIRVILSRARKSVRDSYLKTNNYVSGN</sequence>
<dbReference type="CDD" id="cd06171">
    <property type="entry name" value="Sigma70_r4"/>
    <property type="match status" value="1"/>
</dbReference>
<dbReference type="InterPro" id="IPR039425">
    <property type="entry name" value="RNA_pol_sigma-70-like"/>
</dbReference>
<evidence type="ECO:0000259" key="7">
    <source>
        <dbReference type="Pfam" id="PF08281"/>
    </source>
</evidence>
<evidence type="ECO:0000313" key="8">
    <source>
        <dbReference type="EMBL" id="RYU93344.1"/>
    </source>
</evidence>
<dbReference type="InterPro" id="IPR036388">
    <property type="entry name" value="WH-like_DNA-bd_sf"/>
</dbReference>
<dbReference type="GO" id="GO:0016987">
    <property type="term" value="F:sigma factor activity"/>
    <property type="evidence" value="ECO:0007669"/>
    <property type="project" value="UniProtKB-KW"/>
</dbReference>
<organism evidence="8 9">
    <name type="scientific">Emticicia agri</name>
    <dbReference type="NCBI Taxonomy" id="2492393"/>
    <lineage>
        <taxon>Bacteria</taxon>
        <taxon>Pseudomonadati</taxon>
        <taxon>Bacteroidota</taxon>
        <taxon>Cytophagia</taxon>
        <taxon>Cytophagales</taxon>
        <taxon>Leadbetterellaceae</taxon>
        <taxon>Emticicia</taxon>
    </lineage>
</organism>
<reference evidence="8 9" key="1">
    <citation type="submission" date="2019-02" db="EMBL/GenBank/DDBJ databases">
        <title>Bacterial novel species Emticicia sp. 17J42-9 isolated from soil.</title>
        <authorList>
            <person name="Jung H.-Y."/>
        </authorList>
    </citation>
    <scope>NUCLEOTIDE SEQUENCE [LARGE SCALE GENOMIC DNA]</scope>
    <source>
        <strain evidence="8 9">17J42-9</strain>
    </source>
</reference>
<evidence type="ECO:0000256" key="4">
    <source>
        <dbReference type="ARBA" id="ARBA00023125"/>
    </source>
</evidence>
<dbReference type="Gene3D" id="1.10.1740.10">
    <property type="match status" value="1"/>
</dbReference>
<protein>
    <submittedName>
        <fullName evidence="8">Sigma-70 family RNA polymerase sigma factor</fullName>
    </submittedName>
</protein>
<dbReference type="Proteomes" id="UP000293162">
    <property type="component" value="Unassembled WGS sequence"/>
</dbReference>
<evidence type="ECO:0000256" key="3">
    <source>
        <dbReference type="ARBA" id="ARBA00023082"/>
    </source>
</evidence>
<keyword evidence="2" id="KW-0805">Transcription regulation</keyword>
<name>A0A4Q5LUP9_9BACT</name>
<dbReference type="SUPFAM" id="SSF88659">
    <property type="entry name" value="Sigma3 and sigma4 domains of RNA polymerase sigma factors"/>
    <property type="match status" value="1"/>
</dbReference>
<dbReference type="InterPro" id="IPR014284">
    <property type="entry name" value="RNA_pol_sigma-70_dom"/>
</dbReference>
<evidence type="ECO:0000259" key="6">
    <source>
        <dbReference type="Pfam" id="PF04542"/>
    </source>
</evidence>
<evidence type="ECO:0000256" key="1">
    <source>
        <dbReference type="ARBA" id="ARBA00010641"/>
    </source>
</evidence>
<dbReference type="NCBIfam" id="TIGR02937">
    <property type="entry name" value="sigma70-ECF"/>
    <property type="match status" value="1"/>
</dbReference>
<evidence type="ECO:0000256" key="5">
    <source>
        <dbReference type="ARBA" id="ARBA00023163"/>
    </source>
</evidence>
<dbReference type="PANTHER" id="PTHR43133:SF8">
    <property type="entry name" value="RNA POLYMERASE SIGMA FACTOR HI_1459-RELATED"/>
    <property type="match status" value="1"/>
</dbReference>
<feature type="domain" description="RNA polymerase sigma-70 region 2" evidence="6">
    <location>
        <begin position="11"/>
        <end position="74"/>
    </location>
</feature>
<dbReference type="InterPro" id="IPR007627">
    <property type="entry name" value="RNA_pol_sigma70_r2"/>
</dbReference>
<dbReference type="AlphaFoldDB" id="A0A4Q5LUP9"/>
<evidence type="ECO:0000256" key="2">
    <source>
        <dbReference type="ARBA" id="ARBA00023015"/>
    </source>
</evidence>
<dbReference type="Pfam" id="PF08281">
    <property type="entry name" value="Sigma70_r4_2"/>
    <property type="match status" value="1"/>
</dbReference>
<dbReference type="InterPro" id="IPR013249">
    <property type="entry name" value="RNA_pol_sigma70_r4_t2"/>
</dbReference>
<proteinExistence type="inferred from homology"/>
<evidence type="ECO:0000313" key="9">
    <source>
        <dbReference type="Proteomes" id="UP000293162"/>
    </source>
</evidence>
<dbReference type="InterPro" id="IPR013324">
    <property type="entry name" value="RNA_pol_sigma_r3/r4-like"/>
</dbReference>
<dbReference type="EMBL" id="SEWF01000047">
    <property type="protein sequence ID" value="RYU93344.1"/>
    <property type="molecule type" value="Genomic_DNA"/>
</dbReference>
<dbReference type="GO" id="GO:0006352">
    <property type="term" value="P:DNA-templated transcription initiation"/>
    <property type="evidence" value="ECO:0007669"/>
    <property type="project" value="InterPro"/>
</dbReference>
<feature type="domain" description="RNA polymerase sigma factor 70 region 4 type 2" evidence="7">
    <location>
        <begin position="107"/>
        <end position="157"/>
    </location>
</feature>
<dbReference type="OrthoDB" id="795989at2"/>